<accession>A0ABS7K9D5</accession>
<dbReference type="Proteomes" id="UP000769780">
    <property type="component" value="Unassembled WGS sequence"/>
</dbReference>
<dbReference type="InterPro" id="IPR042099">
    <property type="entry name" value="ANL_N_sf"/>
</dbReference>
<dbReference type="EMBL" id="JACWFH010000030">
    <property type="protein sequence ID" value="MBY0098883.1"/>
    <property type="molecule type" value="Genomic_DNA"/>
</dbReference>
<keyword evidence="3" id="KW-0436">Ligase</keyword>
<dbReference type="InterPro" id="IPR045851">
    <property type="entry name" value="AMP-bd_C_sf"/>
</dbReference>
<dbReference type="GO" id="GO:0016874">
    <property type="term" value="F:ligase activity"/>
    <property type="evidence" value="ECO:0007669"/>
    <property type="project" value="UniProtKB-KW"/>
</dbReference>
<comment type="caution">
    <text evidence="3">The sequence shown here is derived from an EMBL/GenBank/DDBJ whole genome shotgun (WGS) entry which is preliminary data.</text>
</comment>
<keyword evidence="4" id="KW-1185">Reference proteome</keyword>
<dbReference type="PROSITE" id="PS00455">
    <property type="entry name" value="AMP_BINDING"/>
    <property type="match status" value="1"/>
</dbReference>
<evidence type="ECO:0000313" key="3">
    <source>
        <dbReference type="EMBL" id="MBY0098883.1"/>
    </source>
</evidence>
<dbReference type="PANTHER" id="PTHR24096">
    <property type="entry name" value="LONG-CHAIN-FATTY-ACID--COA LIGASE"/>
    <property type="match status" value="1"/>
</dbReference>
<dbReference type="CDD" id="cd05936">
    <property type="entry name" value="FC-FACS_FadD_like"/>
    <property type="match status" value="1"/>
</dbReference>
<dbReference type="Gene3D" id="3.40.50.12780">
    <property type="entry name" value="N-terminal domain of ligase-like"/>
    <property type="match status" value="1"/>
</dbReference>
<dbReference type="Pfam" id="PF13193">
    <property type="entry name" value="AMP-binding_C"/>
    <property type="match status" value="1"/>
</dbReference>
<dbReference type="SUPFAM" id="SSF56801">
    <property type="entry name" value="Acetyl-CoA synthetase-like"/>
    <property type="match status" value="1"/>
</dbReference>
<proteinExistence type="predicted"/>
<reference evidence="3 4" key="1">
    <citation type="submission" date="2020-07" db="EMBL/GenBank/DDBJ databases">
        <title>Fungal Genomes of the International Space Station.</title>
        <authorList>
            <person name="Seuylemezian A."/>
            <person name="Singh N.K."/>
            <person name="Wood J."/>
            <person name="Venkateswaran K."/>
        </authorList>
    </citation>
    <scope>NUCLEOTIDE SEQUENCE [LARGE SCALE GENOMIC DNA]</scope>
    <source>
        <strain evidence="3 4">PL-B2</strain>
    </source>
</reference>
<gene>
    <name evidence="3" type="ORF">H0185_19140</name>
</gene>
<evidence type="ECO:0000259" key="1">
    <source>
        <dbReference type="Pfam" id="PF00501"/>
    </source>
</evidence>
<dbReference type="RefSeq" id="WP_221875101.1">
    <property type="nucleotide sequence ID" value="NZ_JACWFH010000030.1"/>
</dbReference>
<feature type="domain" description="AMP-binding enzyme C-terminal" evidence="2">
    <location>
        <begin position="455"/>
        <end position="530"/>
    </location>
</feature>
<evidence type="ECO:0000313" key="4">
    <source>
        <dbReference type="Proteomes" id="UP000769780"/>
    </source>
</evidence>
<dbReference type="InterPro" id="IPR000873">
    <property type="entry name" value="AMP-dep_synth/lig_dom"/>
</dbReference>
<name>A0ABS7K9D5_9BACI</name>
<organism evidence="3 4">
    <name type="scientific">Mesobacillus maritimus</name>
    <dbReference type="NCBI Taxonomy" id="1643336"/>
    <lineage>
        <taxon>Bacteria</taxon>
        <taxon>Bacillati</taxon>
        <taxon>Bacillota</taxon>
        <taxon>Bacilli</taxon>
        <taxon>Bacillales</taxon>
        <taxon>Bacillaceae</taxon>
        <taxon>Mesobacillus</taxon>
    </lineage>
</organism>
<protein>
    <submittedName>
        <fullName evidence="3">Long-chain fatty acid--CoA ligase</fullName>
    </submittedName>
</protein>
<dbReference type="Gene3D" id="3.30.300.30">
    <property type="match status" value="1"/>
</dbReference>
<dbReference type="InterPro" id="IPR020845">
    <property type="entry name" value="AMP-binding_CS"/>
</dbReference>
<evidence type="ECO:0000259" key="2">
    <source>
        <dbReference type="Pfam" id="PF13193"/>
    </source>
</evidence>
<sequence>MVYQQKPWLKLYDSKVSENVSVEYSSLFDLLDRSSAIYGEKPALTFYGRSWNFNDLKSVAEAFAASLHSSGFKKGDRMSIMLPNSPHYIFSLFGSFRLGGINVQVNPMYVEREIEHVLADSGSEFIIVLDTLYQKVKNVQPKTNLKEIIVVNLGGEKIALEEGDRYFEEFLAEGKTIPETAISPYEDVAMLQYTSGTTGVSKGVMLTHQNLLANVVQVCDFVYRPFEELIPEDFKMISVLPMFHVFGLSCNAIAGIREGANQLVLPRFDPKELMEVVKTEKPFQMSAVPTMYFALNSHPEIEESGFGDIHYMSSGGAPLPVEQIKIFEEKTGGKLLNGYGQSELSPSPIFNPPFLKAKPGSVGIPIPSTEARIVEITEDGEMVDVPVGEPGELIIKGPQVMKGYWNRPEDTNKTIKDGWLLTGDIAKMDEDGYFFIMDRKKDMIIASGYNVYPAEVEDVLYQLQGVEEAVVIGVPDEYRGETVKAFLKINDSETLSTEDIIAFAKKNLAPYKVPKQVEILEELPKSSVGKLLRRVLREQELQKQKVGV</sequence>
<dbReference type="InterPro" id="IPR025110">
    <property type="entry name" value="AMP-bd_C"/>
</dbReference>
<dbReference type="Pfam" id="PF00501">
    <property type="entry name" value="AMP-binding"/>
    <property type="match status" value="1"/>
</dbReference>
<feature type="domain" description="AMP-dependent synthetase/ligase" evidence="1">
    <location>
        <begin position="32"/>
        <end position="405"/>
    </location>
</feature>